<organism evidence="10 11">
    <name type="scientific">Dipteronia dyeriana</name>
    <dbReference type="NCBI Taxonomy" id="168575"/>
    <lineage>
        <taxon>Eukaryota</taxon>
        <taxon>Viridiplantae</taxon>
        <taxon>Streptophyta</taxon>
        <taxon>Embryophyta</taxon>
        <taxon>Tracheophyta</taxon>
        <taxon>Spermatophyta</taxon>
        <taxon>Magnoliopsida</taxon>
        <taxon>eudicotyledons</taxon>
        <taxon>Gunneridae</taxon>
        <taxon>Pentapetalae</taxon>
        <taxon>rosids</taxon>
        <taxon>malvids</taxon>
        <taxon>Sapindales</taxon>
        <taxon>Sapindaceae</taxon>
        <taxon>Hippocastanoideae</taxon>
        <taxon>Acereae</taxon>
        <taxon>Dipteronia</taxon>
    </lineage>
</organism>
<dbReference type="EMBL" id="JANJYI010000007">
    <property type="protein sequence ID" value="KAK2643549.1"/>
    <property type="molecule type" value="Genomic_DNA"/>
</dbReference>
<dbReference type="GO" id="GO:0005576">
    <property type="term" value="C:extracellular region"/>
    <property type="evidence" value="ECO:0007669"/>
    <property type="project" value="UniProtKB-SubCell"/>
</dbReference>
<evidence type="ECO:0000256" key="5">
    <source>
        <dbReference type="ARBA" id="ARBA00022641"/>
    </source>
</evidence>
<evidence type="ECO:0000256" key="7">
    <source>
        <dbReference type="ARBA" id="ARBA00022782"/>
    </source>
</evidence>
<evidence type="ECO:0000256" key="8">
    <source>
        <dbReference type="ARBA" id="ARBA00023030"/>
    </source>
</evidence>
<keyword evidence="3 9" id="KW-0217">Developmental protein</keyword>
<dbReference type="PANTHER" id="PTHR33285:SF22">
    <property type="entry name" value="PHYTOSULFOKINES 6-RELATED"/>
    <property type="match status" value="1"/>
</dbReference>
<evidence type="ECO:0000256" key="4">
    <source>
        <dbReference type="ARBA" id="ARBA00022525"/>
    </source>
</evidence>
<comment type="similarity">
    <text evidence="2 9">Belongs to the phytosulfokine family.</text>
</comment>
<comment type="PTM">
    <text evidence="9">Sulfation is important for activity and for the binding to a putative membrane receptor.</text>
</comment>
<evidence type="ECO:0000256" key="6">
    <source>
        <dbReference type="ARBA" id="ARBA00022729"/>
    </source>
</evidence>
<evidence type="ECO:0000313" key="10">
    <source>
        <dbReference type="EMBL" id="KAK2643549.1"/>
    </source>
</evidence>
<evidence type="ECO:0000256" key="1">
    <source>
        <dbReference type="ARBA" id="ARBA00004613"/>
    </source>
</evidence>
<proteinExistence type="inferred from homology"/>
<sequence>MGIRSKRGNLFRARVSDFIRDGRRILDDRFRAWFPNLCFQIDHIAIYPVTDNLVWPHSMDGIVSCKVAYSMMFHDISAALSLVWCSVYDANNLWIGCMRNCVDDLLILHRFGLYGRPGSPGMGGCGGVFRTCRSFVKACFGVPLGQVRSGYLECSSSFTVLPSSDLTYGVPGQEEIKLIKEIPSSQDSLQVMEDIESINELMGMEVCDNEDEECFKRRIISEAHLDYIYTQHHKP</sequence>
<evidence type="ECO:0000313" key="11">
    <source>
        <dbReference type="Proteomes" id="UP001280121"/>
    </source>
</evidence>
<keyword evidence="4 9" id="KW-0964">Secreted</keyword>
<dbReference type="GO" id="GO:0008083">
    <property type="term" value="F:growth factor activity"/>
    <property type="evidence" value="ECO:0007669"/>
    <property type="project" value="UniProtKB-UniRule"/>
</dbReference>
<comment type="subcellular location">
    <subcellularLocation>
        <location evidence="1 9">Secreted</location>
    </subcellularLocation>
</comment>
<dbReference type="GO" id="GO:0030154">
    <property type="term" value="P:cell differentiation"/>
    <property type="evidence" value="ECO:0007669"/>
    <property type="project" value="UniProtKB-UniRule"/>
</dbReference>
<keyword evidence="8 9" id="KW-0339">Growth factor</keyword>
<keyword evidence="6 9" id="KW-0732">Signal</keyword>
<comment type="PTM">
    <text evidence="9">PSK-alpha is produced by endopeptidase digestion. PSK-beta is produced from PSK-alpha by exopeptidase digestion.</text>
</comment>
<gene>
    <name evidence="10" type="ORF">Ddye_025312</name>
</gene>
<evidence type="ECO:0000256" key="2">
    <source>
        <dbReference type="ARBA" id="ARBA00010781"/>
    </source>
</evidence>
<comment type="function">
    <text evidence="9">Promotes plant cell differentiation, organogenesis and somatic embryogenesis as well as cell proliferation.</text>
</comment>
<dbReference type="AlphaFoldDB" id="A0AAD9TXJ3"/>
<dbReference type="PANTHER" id="PTHR33285">
    <property type="entry name" value="PHYTOSULFOKINES 3"/>
    <property type="match status" value="1"/>
</dbReference>
<accession>A0AAD9TXJ3</accession>
<dbReference type="InterPro" id="IPR009438">
    <property type="entry name" value="Phytosulfokine"/>
</dbReference>
<keyword evidence="7 9" id="KW-0221">Differentiation</keyword>
<evidence type="ECO:0000256" key="9">
    <source>
        <dbReference type="RuleBase" id="RU368031"/>
    </source>
</evidence>
<protein>
    <recommendedName>
        <fullName evidence="9">Phytosulfokine</fullName>
    </recommendedName>
    <component>
        <recommendedName>
            <fullName evidence="9">Phytosulfokine-alpha</fullName>
            <shortName evidence="9">PSK-alpha</shortName>
            <shortName evidence="9">Phytosulfokine-a</shortName>
        </recommendedName>
    </component>
    <component>
        <recommendedName>
            <fullName evidence="9">Phytosulfokine-beta</fullName>
            <shortName evidence="9">PSK-beta</shortName>
            <shortName evidence="9">Phytosulfokine-b</shortName>
        </recommendedName>
    </component>
</protein>
<dbReference type="GO" id="GO:0008283">
    <property type="term" value="P:cell population proliferation"/>
    <property type="evidence" value="ECO:0007669"/>
    <property type="project" value="UniProtKB-UniRule"/>
</dbReference>
<dbReference type="Pfam" id="PF06404">
    <property type="entry name" value="PSK"/>
    <property type="match status" value="1"/>
</dbReference>
<reference evidence="10" key="1">
    <citation type="journal article" date="2023" name="Plant J.">
        <title>Genome sequences and population genomics provide insights into the demographic history, inbreeding, and mutation load of two 'living fossil' tree species of Dipteronia.</title>
        <authorList>
            <person name="Feng Y."/>
            <person name="Comes H.P."/>
            <person name="Chen J."/>
            <person name="Zhu S."/>
            <person name="Lu R."/>
            <person name="Zhang X."/>
            <person name="Li P."/>
            <person name="Qiu J."/>
            <person name="Olsen K.M."/>
            <person name="Qiu Y."/>
        </authorList>
    </citation>
    <scope>NUCLEOTIDE SEQUENCE</scope>
    <source>
        <strain evidence="10">KIB01</strain>
    </source>
</reference>
<comment type="caution">
    <text evidence="10">The sequence shown here is derived from an EMBL/GenBank/DDBJ whole genome shotgun (WGS) entry which is preliminary data.</text>
</comment>
<name>A0AAD9TXJ3_9ROSI</name>
<keyword evidence="5 9" id="KW-0765">Sulfation</keyword>
<dbReference type="Proteomes" id="UP001280121">
    <property type="component" value="Unassembled WGS sequence"/>
</dbReference>
<keyword evidence="11" id="KW-1185">Reference proteome</keyword>
<evidence type="ECO:0000256" key="3">
    <source>
        <dbReference type="ARBA" id="ARBA00022473"/>
    </source>
</evidence>